<keyword evidence="1" id="KW-0732">Signal</keyword>
<dbReference type="EMBL" id="JBHMFC010000105">
    <property type="protein sequence ID" value="MFB9058240.1"/>
    <property type="molecule type" value="Genomic_DNA"/>
</dbReference>
<dbReference type="Pfam" id="PF19763">
    <property type="entry name" value="DUF6250"/>
    <property type="match status" value="1"/>
</dbReference>
<feature type="chain" id="PRO_5047262736" evidence="1">
    <location>
        <begin position="26"/>
        <end position="230"/>
    </location>
</feature>
<feature type="domain" description="DUF6250" evidence="2">
    <location>
        <begin position="60"/>
        <end position="224"/>
    </location>
</feature>
<dbReference type="InterPro" id="IPR046217">
    <property type="entry name" value="DUF6250"/>
</dbReference>
<evidence type="ECO:0000313" key="3">
    <source>
        <dbReference type="EMBL" id="MFB9058240.1"/>
    </source>
</evidence>
<feature type="signal peptide" evidence="1">
    <location>
        <begin position="1"/>
        <end position="25"/>
    </location>
</feature>
<dbReference type="RefSeq" id="WP_379862485.1">
    <property type="nucleotide sequence ID" value="NZ_JBHMFC010000105.1"/>
</dbReference>
<dbReference type="Gene3D" id="2.60.120.200">
    <property type="match status" value="1"/>
</dbReference>
<keyword evidence="4" id="KW-1185">Reference proteome</keyword>
<proteinExistence type="predicted"/>
<comment type="caution">
    <text evidence="3">The sequence shown here is derived from an EMBL/GenBank/DDBJ whole genome shotgun (WGS) entry which is preliminary data.</text>
</comment>
<name>A0ABV5FFP8_9FLAO</name>
<reference evidence="3 4" key="1">
    <citation type="submission" date="2024-09" db="EMBL/GenBank/DDBJ databases">
        <authorList>
            <person name="Sun Q."/>
            <person name="Mori K."/>
        </authorList>
    </citation>
    <scope>NUCLEOTIDE SEQUENCE [LARGE SCALE GENOMIC DNA]</scope>
    <source>
        <strain evidence="3 4">CECT 8622</strain>
    </source>
</reference>
<evidence type="ECO:0000259" key="2">
    <source>
        <dbReference type="Pfam" id="PF19763"/>
    </source>
</evidence>
<gene>
    <name evidence="3" type="ORF">ACFFU9_15960</name>
</gene>
<protein>
    <submittedName>
        <fullName evidence="3">DUF6250 domain-containing protein</fullName>
    </submittedName>
</protein>
<evidence type="ECO:0000313" key="4">
    <source>
        <dbReference type="Proteomes" id="UP001589585"/>
    </source>
</evidence>
<sequence length="230" mass="27056">MKKINGFKILFLITFLYFSACQNSATILYDDVLSHSANWVVEQQPKGQVEVANGKMEVIDAKGCTVWFKHKLEGHIKIEYDITIIDHNGLYDRVSDMNCFWMANDPRNPKDFFKESEHRAGHFPNYHHLKLYYVGYGGHHNSKTRFRRYDGNLDRPLRPEHDLTDKAFMIVANKKMHIEILVKKNYTSYSRDGVVVFEINDQNPYTNGYFGFRTVNNHMEIENFKVIKLH</sequence>
<accession>A0ABV5FFP8</accession>
<dbReference type="Proteomes" id="UP001589585">
    <property type="component" value="Unassembled WGS sequence"/>
</dbReference>
<organism evidence="3 4">
    <name type="scientific">Mariniflexile ostreae</name>
    <dbReference type="NCBI Taxonomy" id="1520892"/>
    <lineage>
        <taxon>Bacteria</taxon>
        <taxon>Pseudomonadati</taxon>
        <taxon>Bacteroidota</taxon>
        <taxon>Flavobacteriia</taxon>
        <taxon>Flavobacteriales</taxon>
        <taxon>Flavobacteriaceae</taxon>
        <taxon>Mariniflexile</taxon>
    </lineage>
</organism>
<evidence type="ECO:0000256" key="1">
    <source>
        <dbReference type="SAM" id="SignalP"/>
    </source>
</evidence>